<dbReference type="EMBL" id="JACVVK020000236">
    <property type="protein sequence ID" value="KAK7482929.1"/>
    <property type="molecule type" value="Genomic_DNA"/>
</dbReference>
<sequence length="174" mass="19208">DDIEAPRLRVVCGAFNNKTEVVSTASVAHVTYSPFHQDTTRGFVLVYRSMPYSAVGRGEAMFTAVNYVLMFASVIIIGGLASGLVYLYIRELGLTRRKHKQDLLVVLRRRRQAFSGQSGRPDNCNDVSLSARATYNNTHVGLELDSDGEDTEGQTDLEPATNRTQVLYDGMSPT</sequence>
<protein>
    <submittedName>
        <fullName evidence="2">Uncharacterized protein</fullName>
    </submittedName>
</protein>
<keyword evidence="1" id="KW-0472">Membrane</keyword>
<evidence type="ECO:0000256" key="1">
    <source>
        <dbReference type="SAM" id="Phobius"/>
    </source>
</evidence>
<keyword evidence="1" id="KW-0812">Transmembrane</keyword>
<dbReference type="Proteomes" id="UP001519460">
    <property type="component" value="Unassembled WGS sequence"/>
</dbReference>
<name>A0ABD0K6U6_9CAEN</name>
<proteinExistence type="predicted"/>
<reference evidence="2 3" key="1">
    <citation type="journal article" date="2023" name="Sci. Data">
        <title>Genome assembly of the Korean intertidal mud-creeper Batillaria attramentaria.</title>
        <authorList>
            <person name="Patra A.K."/>
            <person name="Ho P.T."/>
            <person name="Jun S."/>
            <person name="Lee S.J."/>
            <person name="Kim Y."/>
            <person name="Won Y.J."/>
        </authorList>
    </citation>
    <scope>NUCLEOTIDE SEQUENCE [LARGE SCALE GENOMIC DNA]</scope>
    <source>
        <strain evidence="2">Wonlab-2016</strain>
    </source>
</reference>
<evidence type="ECO:0000313" key="3">
    <source>
        <dbReference type="Proteomes" id="UP001519460"/>
    </source>
</evidence>
<keyword evidence="3" id="KW-1185">Reference proteome</keyword>
<gene>
    <name evidence="2" type="ORF">BaRGS_00025829</name>
</gene>
<feature type="non-terminal residue" evidence="2">
    <location>
        <position position="1"/>
    </location>
</feature>
<evidence type="ECO:0000313" key="2">
    <source>
        <dbReference type="EMBL" id="KAK7482929.1"/>
    </source>
</evidence>
<organism evidence="2 3">
    <name type="scientific">Batillaria attramentaria</name>
    <dbReference type="NCBI Taxonomy" id="370345"/>
    <lineage>
        <taxon>Eukaryota</taxon>
        <taxon>Metazoa</taxon>
        <taxon>Spiralia</taxon>
        <taxon>Lophotrochozoa</taxon>
        <taxon>Mollusca</taxon>
        <taxon>Gastropoda</taxon>
        <taxon>Caenogastropoda</taxon>
        <taxon>Sorbeoconcha</taxon>
        <taxon>Cerithioidea</taxon>
        <taxon>Batillariidae</taxon>
        <taxon>Batillaria</taxon>
    </lineage>
</organism>
<comment type="caution">
    <text evidence="2">The sequence shown here is derived from an EMBL/GenBank/DDBJ whole genome shotgun (WGS) entry which is preliminary data.</text>
</comment>
<feature type="transmembrane region" description="Helical" evidence="1">
    <location>
        <begin position="67"/>
        <end position="89"/>
    </location>
</feature>
<dbReference type="AlphaFoldDB" id="A0ABD0K6U6"/>
<accession>A0ABD0K6U6</accession>
<keyword evidence="1" id="KW-1133">Transmembrane helix</keyword>